<accession>A0A212K5R9</accession>
<dbReference type="AlphaFoldDB" id="A0A212K5R9"/>
<gene>
    <name evidence="1" type="ORF">KM92DES2_12283</name>
</gene>
<dbReference type="EMBL" id="FLUP01000001">
    <property type="protein sequence ID" value="SBW07069.1"/>
    <property type="molecule type" value="Genomic_DNA"/>
</dbReference>
<name>A0A212K5R9_9BACT</name>
<sequence length="65" mass="6978">MSHKSNVDLSSYDQAFLLAYDLVAAHVQAGNAVTADIPTCLAGLTEVIRKFGNPADSRPQPEPHK</sequence>
<organism evidence="1">
    <name type="scientific">uncultured Desulfovibrio sp</name>
    <dbReference type="NCBI Taxonomy" id="167968"/>
    <lineage>
        <taxon>Bacteria</taxon>
        <taxon>Pseudomonadati</taxon>
        <taxon>Thermodesulfobacteriota</taxon>
        <taxon>Desulfovibrionia</taxon>
        <taxon>Desulfovibrionales</taxon>
        <taxon>Desulfovibrionaceae</taxon>
        <taxon>Desulfovibrio</taxon>
        <taxon>environmental samples</taxon>
    </lineage>
</organism>
<evidence type="ECO:0000313" key="1">
    <source>
        <dbReference type="EMBL" id="SBW07069.1"/>
    </source>
</evidence>
<protein>
    <submittedName>
        <fullName evidence="1">Uncharacterized protein</fullName>
    </submittedName>
</protein>
<reference evidence="1" key="1">
    <citation type="submission" date="2016-04" db="EMBL/GenBank/DDBJ databases">
        <authorList>
            <person name="Evans L.H."/>
            <person name="Alamgir A."/>
            <person name="Owens N."/>
            <person name="Weber N.D."/>
            <person name="Virtaneva K."/>
            <person name="Barbian K."/>
            <person name="Babar A."/>
            <person name="Rosenke K."/>
        </authorList>
    </citation>
    <scope>NUCLEOTIDE SEQUENCE</scope>
    <source>
        <strain evidence="1">92-2</strain>
    </source>
</reference>
<proteinExistence type="predicted"/>